<evidence type="ECO:0000313" key="12">
    <source>
        <dbReference type="WBParaSite" id="nRc.2.0.1.t23481-RA"/>
    </source>
</evidence>
<dbReference type="PANTHER" id="PTHR16079:SF4">
    <property type="entry name" value="E3 UBIQUITIN-PROTEIN LIGASE CHFR"/>
    <property type="match status" value="1"/>
</dbReference>
<evidence type="ECO:0000313" key="11">
    <source>
        <dbReference type="Proteomes" id="UP000887565"/>
    </source>
</evidence>
<protein>
    <submittedName>
        <fullName evidence="12">RING-type domain-containing protein</fullName>
    </submittedName>
</protein>
<keyword evidence="4" id="KW-0833">Ubl conjugation pathway</keyword>
<dbReference type="InterPro" id="IPR052256">
    <property type="entry name" value="E3_ubiquitin-ligase_CHFR"/>
</dbReference>
<reference evidence="12" key="1">
    <citation type="submission" date="2022-11" db="UniProtKB">
        <authorList>
            <consortium name="WormBaseParasite"/>
        </authorList>
    </citation>
    <scope>IDENTIFICATION</scope>
</reference>
<evidence type="ECO:0000256" key="3">
    <source>
        <dbReference type="ARBA" id="ARBA00022771"/>
    </source>
</evidence>
<dbReference type="GO" id="GO:0004842">
    <property type="term" value="F:ubiquitin-protein transferase activity"/>
    <property type="evidence" value="ECO:0007669"/>
    <property type="project" value="TreeGrafter"/>
</dbReference>
<dbReference type="GO" id="GO:0008270">
    <property type="term" value="F:zinc ion binding"/>
    <property type="evidence" value="ECO:0007669"/>
    <property type="project" value="UniProtKB-KW"/>
</dbReference>
<dbReference type="Pfam" id="PF17979">
    <property type="entry name" value="zf-CRD"/>
    <property type="match status" value="1"/>
</dbReference>
<dbReference type="GO" id="GO:0006511">
    <property type="term" value="P:ubiquitin-dependent protein catabolic process"/>
    <property type="evidence" value="ECO:0007669"/>
    <property type="project" value="TreeGrafter"/>
</dbReference>
<dbReference type="InterPro" id="IPR040909">
    <property type="entry name" value="CHFR_Znf-CRD"/>
</dbReference>
<keyword evidence="5" id="KW-0862">Zinc</keyword>
<dbReference type="AlphaFoldDB" id="A0A915JCY5"/>
<dbReference type="SUPFAM" id="SSF57850">
    <property type="entry name" value="RING/U-box"/>
    <property type="match status" value="1"/>
</dbReference>
<evidence type="ECO:0000256" key="5">
    <source>
        <dbReference type="ARBA" id="ARBA00022833"/>
    </source>
</evidence>
<evidence type="ECO:0000256" key="1">
    <source>
        <dbReference type="ARBA" id="ARBA00004123"/>
    </source>
</evidence>
<evidence type="ECO:0000256" key="7">
    <source>
        <dbReference type="ARBA" id="ARBA00023306"/>
    </source>
</evidence>
<dbReference type="PROSITE" id="PS50089">
    <property type="entry name" value="ZF_RING_2"/>
    <property type="match status" value="1"/>
</dbReference>
<proteinExistence type="predicted"/>
<dbReference type="GO" id="GO:0016567">
    <property type="term" value="P:protein ubiquitination"/>
    <property type="evidence" value="ECO:0007669"/>
    <property type="project" value="TreeGrafter"/>
</dbReference>
<keyword evidence="3 8" id="KW-0479">Metal-binding</keyword>
<dbReference type="WBParaSite" id="nRc.2.0.1.t23481-RA">
    <property type="protein sequence ID" value="nRc.2.0.1.t23481-RA"/>
    <property type="gene ID" value="nRc.2.0.1.g23481"/>
</dbReference>
<sequence>MFQALCCSICCEVMHDSISLQPCGHCFCGGCFSDWMQRSRRCPECRLKVKRVSKNHRMNNLIDIYLQSHAEKVRPTDDLRNLDAKNKFASDIFVMPAGRDKSLNFISSDSSTSGDSDSDSYSTSSDDTDSDLVDASANYQKGGVKSVRKRFAICISAVVVMDVVGVYANLKDHLTRSGKSWSQFQQECMQQMDAGELNCQDKVAYDLKSKSIICLACALKNLRDLAYEYRKRLQVEDKFRKRPNCWYGRNCRTQKTKLAHAEKLNHICEQTKF</sequence>
<evidence type="ECO:0000256" key="9">
    <source>
        <dbReference type="SAM" id="MobiDB-lite"/>
    </source>
</evidence>
<feature type="compositionally biased region" description="Low complexity" evidence="9">
    <location>
        <begin position="107"/>
        <end position="125"/>
    </location>
</feature>
<evidence type="ECO:0000256" key="6">
    <source>
        <dbReference type="ARBA" id="ARBA00023242"/>
    </source>
</evidence>
<comment type="subcellular location">
    <subcellularLocation>
        <location evidence="1">Nucleus</location>
    </subcellularLocation>
</comment>
<keyword evidence="6" id="KW-0539">Nucleus</keyword>
<dbReference type="Pfam" id="PF13639">
    <property type="entry name" value="zf-RING_2"/>
    <property type="match status" value="1"/>
</dbReference>
<evidence type="ECO:0000259" key="10">
    <source>
        <dbReference type="PROSITE" id="PS50089"/>
    </source>
</evidence>
<keyword evidence="7" id="KW-0131">Cell cycle</keyword>
<feature type="domain" description="RING-type" evidence="10">
    <location>
        <begin position="7"/>
        <end position="46"/>
    </location>
</feature>
<dbReference type="OMA" id="HICENRR"/>
<dbReference type="SMART" id="SM00184">
    <property type="entry name" value="RING"/>
    <property type="match status" value="1"/>
</dbReference>
<keyword evidence="3 8" id="KW-0863">Zinc-finger</keyword>
<dbReference type="InterPro" id="IPR013083">
    <property type="entry name" value="Znf_RING/FYVE/PHD"/>
</dbReference>
<evidence type="ECO:0000256" key="8">
    <source>
        <dbReference type="PROSITE-ProRule" id="PRU00175"/>
    </source>
</evidence>
<dbReference type="Proteomes" id="UP000887565">
    <property type="component" value="Unplaced"/>
</dbReference>
<accession>A0A915JCY5</accession>
<dbReference type="InterPro" id="IPR001841">
    <property type="entry name" value="Znf_RING"/>
</dbReference>
<keyword evidence="2" id="KW-0808">Transferase</keyword>
<dbReference type="Gene3D" id="3.30.40.10">
    <property type="entry name" value="Zinc/RING finger domain, C3HC4 (zinc finger)"/>
    <property type="match status" value="1"/>
</dbReference>
<keyword evidence="11" id="KW-1185">Reference proteome</keyword>
<evidence type="ECO:0000256" key="4">
    <source>
        <dbReference type="ARBA" id="ARBA00022786"/>
    </source>
</evidence>
<dbReference type="GO" id="GO:0005634">
    <property type="term" value="C:nucleus"/>
    <property type="evidence" value="ECO:0007669"/>
    <property type="project" value="UniProtKB-SubCell"/>
</dbReference>
<name>A0A915JCY5_ROMCU</name>
<dbReference type="FunFam" id="3.30.40.10:FF:000203">
    <property type="entry name" value="E3 ubiquitin-protein ligase CHFR isoform X1"/>
    <property type="match status" value="1"/>
</dbReference>
<dbReference type="PANTHER" id="PTHR16079">
    <property type="entry name" value="UBIQUITIN LIGASE PROTEIN CHFR"/>
    <property type="match status" value="1"/>
</dbReference>
<organism evidence="11 12">
    <name type="scientific">Romanomermis culicivorax</name>
    <name type="common">Nematode worm</name>
    <dbReference type="NCBI Taxonomy" id="13658"/>
    <lineage>
        <taxon>Eukaryota</taxon>
        <taxon>Metazoa</taxon>
        <taxon>Ecdysozoa</taxon>
        <taxon>Nematoda</taxon>
        <taxon>Enoplea</taxon>
        <taxon>Dorylaimia</taxon>
        <taxon>Mermithida</taxon>
        <taxon>Mermithoidea</taxon>
        <taxon>Mermithidae</taxon>
        <taxon>Romanomermis</taxon>
    </lineage>
</organism>
<evidence type="ECO:0000256" key="2">
    <source>
        <dbReference type="ARBA" id="ARBA00022679"/>
    </source>
</evidence>
<feature type="region of interest" description="Disordered" evidence="9">
    <location>
        <begin position="106"/>
        <end position="132"/>
    </location>
</feature>